<reference evidence="5" key="1">
    <citation type="journal article" date="2019" name="Int. J. Syst. Evol. Microbiol.">
        <title>The Global Catalogue of Microorganisms (GCM) 10K type strain sequencing project: providing services to taxonomists for standard genome sequencing and annotation.</title>
        <authorList>
            <consortium name="The Broad Institute Genomics Platform"/>
            <consortium name="The Broad Institute Genome Sequencing Center for Infectious Disease"/>
            <person name="Wu L."/>
            <person name="Ma J."/>
        </authorList>
    </citation>
    <scope>NUCLEOTIDE SEQUENCE [LARGE SCALE GENOMIC DNA]</scope>
    <source>
        <strain evidence="5">JCM 31890</strain>
    </source>
</reference>
<protein>
    <submittedName>
        <fullName evidence="4">CBS domain-containing protein</fullName>
    </submittedName>
</protein>
<dbReference type="PANTHER" id="PTHR43080:SF2">
    <property type="entry name" value="CBS DOMAIN-CONTAINING PROTEIN"/>
    <property type="match status" value="1"/>
</dbReference>
<keyword evidence="5" id="KW-1185">Reference proteome</keyword>
<dbReference type="Pfam" id="PF00571">
    <property type="entry name" value="CBS"/>
    <property type="match status" value="2"/>
</dbReference>
<dbReference type="InterPro" id="IPR000644">
    <property type="entry name" value="CBS_dom"/>
</dbReference>
<evidence type="ECO:0000313" key="4">
    <source>
        <dbReference type="EMBL" id="GAA4428629.1"/>
    </source>
</evidence>
<dbReference type="PROSITE" id="PS51371">
    <property type="entry name" value="CBS"/>
    <property type="match status" value="2"/>
</dbReference>
<sequence length="145" mass="16034">MTAVSDILRTKQGAPVHAVAPHDSVLTALQRMAQYDVGALLVMEGEAVVGIVSERDYARKVALMGRTSSDTLVRDVMSSPVFFVRSHQSIEHCMHVMTTHRLRHLPVVDDGELKGMVSIGDLVKSMMSEQQFIIEQLEQYIAGAR</sequence>
<dbReference type="CDD" id="cd04623">
    <property type="entry name" value="CBS_pair_bac_euk"/>
    <property type="match status" value="1"/>
</dbReference>
<keyword evidence="1 2" id="KW-0129">CBS domain</keyword>
<dbReference type="PANTHER" id="PTHR43080">
    <property type="entry name" value="CBS DOMAIN-CONTAINING PROTEIN CBSX3, MITOCHONDRIAL"/>
    <property type="match status" value="1"/>
</dbReference>
<evidence type="ECO:0000256" key="1">
    <source>
        <dbReference type="ARBA" id="ARBA00023122"/>
    </source>
</evidence>
<dbReference type="EMBL" id="BAABEX010000029">
    <property type="protein sequence ID" value="GAA4428629.1"/>
    <property type="molecule type" value="Genomic_DNA"/>
</dbReference>
<dbReference type="InterPro" id="IPR051257">
    <property type="entry name" value="Diverse_CBS-Domain"/>
</dbReference>
<dbReference type="RefSeq" id="WP_345066401.1">
    <property type="nucleotide sequence ID" value="NZ_BAABEX010000029.1"/>
</dbReference>
<dbReference type="Proteomes" id="UP001501788">
    <property type="component" value="Unassembled WGS sequence"/>
</dbReference>
<dbReference type="SUPFAM" id="SSF54631">
    <property type="entry name" value="CBS-domain pair"/>
    <property type="match status" value="1"/>
</dbReference>
<comment type="caution">
    <text evidence="4">The sequence shown here is derived from an EMBL/GenBank/DDBJ whole genome shotgun (WGS) entry which is preliminary data.</text>
</comment>
<organism evidence="4 5">
    <name type="scientific">Acidovorax lacteus</name>
    <dbReference type="NCBI Taxonomy" id="1924988"/>
    <lineage>
        <taxon>Bacteria</taxon>
        <taxon>Pseudomonadati</taxon>
        <taxon>Pseudomonadota</taxon>
        <taxon>Betaproteobacteria</taxon>
        <taxon>Burkholderiales</taxon>
        <taxon>Comamonadaceae</taxon>
        <taxon>Acidovorax</taxon>
    </lineage>
</organism>
<evidence type="ECO:0000256" key="2">
    <source>
        <dbReference type="PROSITE-ProRule" id="PRU00703"/>
    </source>
</evidence>
<dbReference type="Gene3D" id="3.10.580.10">
    <property type="entry name" value="CBS-domain"/>
    <property type="match status" value="1"/>
</dbReference>
<dbReference type="InterPro" id="IPR044725">
    <property type="entry name" value="CBSX3_CBS_dom"/>
</dbReference>
<evidence type="ECO:0000259" key="3">
    <source>
        <dbReference type="PROSITE" id="PS51371"/>
    </source>
</evidence>
<accession>A0ABP8LFC4</accession>
<dbReference type="InterPro" id="IPR046342">
    <property type="entry name" value="CBS_dom_sf"/>
</dbReference>
<feature type="domain" description="CBS" evidence="3">
    <location>
        <begin position="9"/>
        <end position="68"/>
    </location>
</feature>
<proteinExistence type="predicted"/>
<dbReference type="SMART" id="SM00116">
    <property type="entry name" value="CBS"/>
    <property type="match status" value="2"/>
</dbReference>
<feature type="domain" description="CBS" evidence="3">
    <location>
        <begin position="77"/>
        <end position="132"/>
    </location>
</feature>
<evidence type="ECO:0000313" key="5">
    <source>
        <dbReference type="Proteomes" id="UP001501788"/>
    </source>
</evidence>
<gene>
    <name evidence="4" type="ORF">GCM10023090_27690</name>
</gene>
<name>A0ABP8LFC4_9BURK</name>